<dbReference type="EMBL" id="GL983550">
    <property type="protein sequence ID" value="EGR32922.1"/>
    <property type="molecule type" value="Genomic_DNA"/>
</dbReference>
<keyword evidence="4 7" id="KW-1133">Transmembrane helix</keyword>
<dbReference type="PANTHER" id="PTHR10926:SF0">
    <property type="entry name" value="CDC50, ISOFORM A"/>
    <property type="match status" value="1"/>
</dbReference>
<dbReference type="STRING" id="857967.G0QPD4"/>
<evidence type="ECO:0000256" key="6">
    <source>
        <dbReference type="PIRNR" id="PIRNR015840"/>
    </source>
</evidence>
<organism evidence="8 9">
    <name type="scientific">Ichthyophthirius multifiliis</name>
    <name type="common">White spot disease agent</name>
    <name type="synonym">Ich</name>
    <dbReference type="NCBI Taxonomy" id="5932"/>
    <lineage>
        <taxon>Eukaryota</taxon>
        <taxon>Sar</taxon>
        <taxon>Alveolata</taxon>
        <taxon>Ciliophora</taxon>
        <taxon>Intramacronucleata</taxon>
        <taxon>Oligohymenophorea</taxon>
        <taxon>Hymenostomatida</taxon>
        <taxon>Ophryoglenina</taxon>
        <taxon>Ichthyophthirius</taxon>
    </lineage>
</organism>
<dbReference type="EC" id="6.2.1.19" evidence="8"/>
<accession>G0QPD4</accession>
<dbReference type="Pfam" id="PF03381">
    <property type="entry name" value="CDC50"/>
    <property type="match status" value="1"/>
</dbReference>
<keyword evidence="3 7" id="KW-0812">Transmembrane</keyword>
<evidence type="ECO:0000313" key="9">
    <source>
        <dbReference type="Proteomes" id="UP000008983"/>
    </source>
</evidence>
<dbReference type="GO" id="GO:0005794">
    <property type="term" value="C:Golgi apparatus"/>
    <property type="evidence" value="ECO:0007669"/>
    <property type="project" value="TreeGrafter"/>
</dbReference>
<dbReference type="GO" id="GO:0016787">
    <property type="term" value="F:hydrolase activity"/>
    <property type="evidence" value="ECO:0007669"/>
    <property type="project" value="UniProtKB-KW"/>
</dbReference>
<evidence type="ECO:0000256" key="5">
    <source>
        <dbReference type="ARBA" id="ARBA00023136"/>
    </source>
</evidence>
<keyword evidence="8" id="KW-0436">Ligase</keyword>
<evidence type="ECO:0000256" key="7">
    <source>
        <dbReference type="SAM" id="Phobius"/>
    </source>
</evidence>
<dbReference type="GeneID" id="14909092"/>
<dbReference type="RefSeq" id="XP_004036908.1">
    <property type="nucleotide sequence ID" value="XM_004036860.1"/>
</dbReference>
<evidence type="ECO:0000313" key="8">
    <source>
        <dbReference type="EMBL" id="EGR32922.1"/>
    </source>
</evidence>
<dbReference type="Proteomes" id="UP000008983">
    <property type="component" value="Unassembled WGS sequence"/>
</dbReference>
<evidence type="ECO:0000256" key="3">
    <source>
        <dbReference type="ARBA" id="ARBA00022692"/>
    </source>
</evidence>
<dbReference type="OMA" id="FWQKPVY"/>
<dbReference type="EC" id="3.4.22.33" evidence="8"/>
<evidence type="ECO:0000256" key="4">
    <source>
        <dbReference type="ARBA" id="ARBA00022989"/>
    </source>
</evidence>
<feature type="transmembrane region" description="Helical" evidence="7">
    <location>
        <begin position="54"/>
        <end position="76"/>
    </location>
</feature>
<protein>
    <submittedName>
        <fullName evidence="8">Ligand-effect modulator 3 LEM3 family protein, putative</fullName>
        <ecNumber evidence="8">3.4.22.33</ecNumber>
        <ecNumber evidence="8">6.2.1.19</ecNumber>
    </submittedName>
</protein>
<reference evidence="8 9" key="1">
    <citation type="submission" date="2011-07" db="EMBL/GenBank/DDBJ databases">
        <authorList>
            <person name="Coyne R."/>
            <person name="Brami D."/>
            <person name="Johnson J."/>
            <person name="Hostetler J."/>
            <person name="Hannick L."/>
            <person name="Clark T."/>
            <person name="Cassidy-Hanley D."/>
            <person name="Inman J."/>
        </authorList>
    </citation>
    <scope>NUCLEOTIDE SEQUENCE [LARGE SCALE GENOMIC DNA]</scope>
    <source>
        <strain evidence="8 9">G5</strain>
    </source>
</reference>
<dbReference type="PIRSF" id="PIRSF015840">
    <property type="entry name" value="DUF284_TM_euk"/>
    <property type="match status" value="1"/>
</dbReference>
<keyword evidence="5 6" id="KW-0472">Membrane</keyword>
<dbReference type="PANTHER" id="PTHR10926">
    <property type="entry name" value="CELL CYCLE CONTROL PROTEIN 50"/>
    <property type="match status" value="1"/>
</dbReference>
<dbReference type="OrthoDB" id="284181at2759"/>
<dbReference type="GO" id="GO:0005783">
    <property type="term" value="C:endoplasmic reticulum"/>
    <property type="evidence" value="ECO:0007669"/>
    <property type="project" value="TreeGrafter"/>
</dbReference>
<sequence length="360" mass="42421">MSLNENERNIGQEYPLPNISEQNLPQKVNIQQEKKDFTQQEEEELNQWKSSNKLFGGTIYLVSGLYLLIAGIIFAIKNEEVIEYKVNYGILDKCLNPSETSICEFILQIEQTMKQPIFVYYEMKNFNQNHQIYLESYDYSQLYSNSNDSLNSNRCKPFRTNMDLNEKFQKQINQNNPSKEIILKNLNGKIFQNSQLNDVAFPCGLRAFTIFNDEYKIYNSEVQKQNEIFVNSTNISWNYDKKYMKNLNTQDYKDKQWLDLEDERVQNWMRPSGLSKFKKLWGRIEQNLQPGSYVVQVKNKYDSQFFDSQKSFIISTVNSIGGKNPVLVISHLIAGSVSFLIGIVLVIYHFKYKFYKQNQY</sequence>
<dbReference type="eggNOG" id="KOG2952">
    <property type="taxonomic scope" value="Eukaryota"/>
</dbReference>
<feature type="transmembrane region" description="Helical" evidence="7">
    <location>
        <begin position="326"/>
        <end position="350"/>
    </location>
</feature>
<evidence type="ECO:0000256" key="2">
    <source>
        <dbReference type="ARBA" id="ARBA00009457"/>
    </source>
</evidence>
<name>G0QPD4_ICHMU</name>
<evidence type="ECO:0000256" key="1">
    <source>
        <dbReference type="ARBA" id="ARBA00004141"/>
    </source>
</evidence>
<proteinExistence type="inferred from homology"/>
<comment type="subcellular location">
    <subcellularLocation>
        <location evidence="1">Membrane</location>
        <topology evidence="1">Multi-pass membrane protein</topology>
    </subcellularLocation>
</comment>
<comment type="similarity">
    <text evidence="2 6">Belongs to the CDC50/LEM3 family.</text>
</comment>
<dbReference type="AlphaFoldDB" id="G0QPD4"/>
<dbReference type="InterPro" id="IPR005045">
    <property type="entry name" value="CDC50/LEM3_fam"/>
</dbReference>
<dbReference type="InParanoid" id="G0QPD4"/>
<dbReference type="GO" id="GO:0005886">
    <property type="term" value="C:plasma membrane"/>
    <property type="evidence" value="ECO:0007669"/>
    <property type="project" value="TreeGrafter"/>
</dbReference>
<gene>
    <name evidence="8" type="ORF">IMG5_066900</name>
</gene>
<dbReference type="GO" id="GO:0016874">
    <property type="term" value="F:ligase activity"/>
    <property type="evidence" value="ECO:0007669"/>
    <property type="project" value="UniProtKB-KW"/>
</dbReference>
<keyword evidence="9" id="KW-1185">Reference proteome</keyword>
<keyword evidence="8" id="KW-0378">Hydrolase</keyword>